<feature type="domain" description="DUF6443" evidence="2">
    <location>
        <begin position="32"/>
        <end position="149"/>
    </location>
</feature>
<dbReference type="RefSeq" id="WP_051890764.1">
    <property type="nucleotide sequence ID" value="NZ_FQVE01000003.1"/>
</dbReference>
<evidence type="ECO:0000256" key="1">
    <source>
        <dbReference type="SAM" id="SignalP"/>
    </source>
</evidence>
<dbReference type="InterPro" id="IPR050708">
    <property type="entry name" value="T6SS_VgrG/RHS"/>
</dbReference>
<dbReference type="NCBIfam" id="TIGR03696">
    <property type="entry name" value="Rhs_assc_core"/>
    <property type="match status" value="1"/>
</dbReference>
<dbReference type="Gene3D" id="2.180.10.10">
    <property type="entry name" value="RHS repeat-associated core"/>
    <property type="match status" value="1"/>
</dbReference>
<evidence type="ECO:0000313" key="3">
    <source>
        <dbReference type="EMBL" id="SHF71057.1"/>
    </source>
</evidence>
<organism evidence="3 4">
    <name type="scientific">Chryseobacterium vrystaatense</name>
    <dbReference type="NCBI Taxonomy" id="307480"/>
    <lineage>
        <taxon>Bacteria</taxon>
        <taxon>Pseudomonadati</taxon>
        <taxon>Bacteroidota</taxon>
        <taxon>Flavobacteriia</taxon>
        <taxon>Flavobacteriales</taxon>
        <taxon>Weeksellaceae</taxon>
        <taxon>Chryseobacterium group</taxon>
        <taxon>Chryseobacterium</taxon>
    </lineage>
</organism>
<feature type="chain" id="PRO_5009909644" evidence="1">
    <location>
        <begin position="20"/>
        <end position="1220"/>
    </location>
</feature>
<feature type="signal peptide" evidence="1">
    <location>
        <begin position="1"/>
        <end position="19"/>
    </location>
</feature>
<protein>
    <submittedName>
        <fullName evidence="3">RHS repeat-associated core domain-containing protein</fullName>
    </submittedName>
</protein>
<dbReference type="InterPro" id="IPR022385">
    <property type="entry name" value="Rhs_assc_core"/>
</dbReference>
<evidence type="ECO:0000313" key="4">
    <source>
        <dbReference type="Proteomes" id="UP000184108"/>
    </source>
</evidence>
<dbReference type="AlphaFoldDB" id="A0A1M5DVP3"/>
<evidence type="ECO:0000259" key="2">
    <source>
        <dbReference type="Pfam" id="PF20041"/>
    </source>
</evidence>
<gene>
    <name evidence="3" type="ORF">SAMN02787073_2733</name>
</gene>
<dbReference type="PANTHER" id="PTHR32305">
    <property type="match status" value="1"/>
</dbReference>
<reference evidence="4" key="1">
    <citation type="submission" date="2016-11" db="EMBL/GenBank/DDBJ databases">
        <authorList>
            <person name="Varghese N."/>
            <person name="Submissions S."/>
        </authorList>
    </citation>
    <scope>NUCLEOTIDE SEQUENCE [LARGE SCALE GENOMIC DNA]</scope>
    <source>
        <strain evidence="4">YR203</strain>
    </source>
</reference>
<dbReference type="PANTHER" id="PTHR32305:SF15">
    <property type="entry name" value="PROTEIN RHSA-RELATED"/>
    <property type="match status" value="1"/>
</dbReference>
<dbReference type="OrthoDB" id="2972467at2"/>
<dbReference type="EMBL" id="FQVE01000003">
    <property type="protein sequence ID" value="SHF71057.1"/>
    <property type="molecule type" value="Genomic_DNA"/>
</dbReference>
<accession>A0A1M5DVP3</accession>
<proteinExistence type="predicted"/>
<dbReference type="Pfam" id="PF20041">
    <property type="entry name" value="DUF6443"/>
    <property type="match status" value="1"/>
</dbReference>
<dbReference type="Proteomes" id="UP000184108">
    <property type="component" value="Unassembled WGS sequence"/>
</dbReference>
<dbReference type="InterPro" id="IPR045619">
    <property type="entry name" value="DUF6443"/>
</dbReference>
<keyword evidence="1" id="KW-0732">Signal</keyword>
<name>A0A1M5DVP3_9FLAO</name>
<sequence length="1220" mass="135943">MKKIAIPMGLLCTSGLILCQTGPTSTENYIQSKTYLDYNASGQSTKTAETVQYFDGLGRPKQIVNVKASPLGRDVVTHIEYDAFGRQAKDFLPVPQAGTLNGAIVPSSLANATEPDIYGSEKIFSEKVFQNSPLDRIIAQRPVGNAWEDKPVAFWYDAVTTADAVKKFSTTTIWENGATKSTPSHAGIYQDAQLYKNTVIDEDGNQTIEFKNGRGQVILLRKVVSASENADTYYVYNEYNQLAFVVPPLLAKIKSWSQADQDNLAYEYRYDGRNRLVEKKLPGKDWETMIYDKQDRLVGTQDAELRKKGQWLYTKYDQFGRTAITGLATGNTGTTPGSIRIAEQNIVDGYSSNNVNRLNTVFFERQGMDVYYGNPDTSYPNSSKWVTLLSLNYYDSYPAYSFNPSISDVLGESILTGTVTDGKSTKGLPVMSFVKNIEDDNWTKNYTYYDTRGRVVGTYSINHLGGYTQTESKLDFAGVPQNINTYHLRKPGESGITVKERFVYDHQNRLKEHYHQVDDKPEQLLAENSYNELSQLKNKKVGNNLQSIDYTYNIRGWMSGINKDQMTIPDLGGKLFSYKIKYNQKEGITNPDQTLFLGKDVKAKYNGNIAEIDWRAIESIGANPSLLPKRYGYAYDSLNRLTAGYYQNPQNPYSKENIESLAYDLNGNVINLYRTSVMEYGNNTATVIDHLDYTYTGNQAVKIKDISGNKTGYEGTAGFPIDYDTNGNMTSMMDKQITGIGYNYLNLPNKINIGVDQITTQISTKYRADGVKLRKENVKSSVGFAGTDTTMQTTDYLDGFQYYKSVSSGGTGESSEMVMMSKHAFEPQAFTLIGIPDPTVDPPLGGGGILTPAKTPDLQFFPTSEGFYDYAKNQYIYSYKDQVGNIRISYGRNNNGNLEIVDANDYYPFGMNHLKTGNAFFGVGSYKSYKMQGQELQETGFYAYKWRQYMSDVGRFFSVDPLSEQFPYNSTYAFQENKLGMGVELEGLELLKNHTGFFAIHGNDMKVKRAPISQISNGRAAFTAGGIGLSTNGYNPGGARMSSGTTGLKLNSYKYNGPLVGDAQLQNMKDYPVASDRQRPTTTKTGAEMWNLKQTAVDKTVATDLGVREIAALIQLGANIPDAVKSMGNYVQASKDVKVIEGQAMRMDDAINYVDSSGIEMNQQTRNDVVNYVYDGTLPDSNAGLMPNSLIIQNGTQIMKDNGIPIQPLDQQLINKNIQQ</sequence>